<gene>
    <name evidence="4" type="ORF">JIV24_13050</name>
</gene>
<name>A0ABS1HLC1_9BACT</name>
<sequence length="225" mass="26093">MEQNTRYKLEEVPLAKLQKVGIQQDFISKMEKKELTDFLNGFRSDKLYTINAQINDENYRIPAKIRLQREGEEIKIRIHPIQRLHIPDSFMGHAFSKEERDTLLKDRNLGKVIEMQDFNGKKDKYYIGIDPKTNEIIPLKQKNIQVADKIKGVSLSAAQKEKLSKGEKVQLKGMTGRNEKKFSATLQIDPAVRNIRFTDFKNEKVATQKKEQAQDKKNTKSMKVG</sequence>
<feature type="compositionally biased region" description="Basic and acidic residues" evidence="1">
    <location>
        <begin position="204"/>
        <end position="218"/>
    </location>
</feature>
<feature type="domain" description="DUF4099" evidence="3">
    <location>
        <begin position="7"/>
        <end position="83"/>
    </location>
</feature>
<organism evidence="4 5">
    <name type="scientific">Carboxylicivirga marina</name>
    <dbReference type="NCBI Taxonomy" id="2800988"/>
    <lineage>
        <taxon>Bacteria</taxon>
        <taxon>Pseudomonadati</taxon>
        <taxon>Bacteroidota</taxon>
        <taxon>Bacteroidia</taxon>
        <taxon>Marinilabiliales</taxon>
        <taxon>Marinilabiliaceae</taxon>
        <taxon>Carboxylicivirga</taxon>
    </lineage>
</organism>
<evidence type="ECO:0000259" key="2">
    <source>
        <dbReference type="Pfam" id="PF13101"/>
    </source>
</evidence>
<dbReference type="Pfam" id="PF13101">
    <property type="entry name" value="DUF3945"/>
    <property type="match status" value="1"/>
</dbReference>
<dbReference type="EMBL" id="JAENRR010000030">
    <property type="protein sequence ID" value="MBK3518265.1"/>
    <property type="molecule type" value="Genomic_DNA"/>
</dbReference>
<dbReference type="InterPro" id="IPR025222">
    <property type="entry name" value="DUF3945"/>
</dbReference>
<dbReference type="Pfam" id="PF13351">
    <property type="entry name" value="DUF4099"/>
    <property type="match status" value="1"/>
</dbReference>
<dbReference type="RefSeq" id="WP_200465492.1">
    <property type="nucleotide sequence ID" value="NZ_JAENRR010000030.1"/>
</dbReference>
<dbReference type="Proteomes" id="UP000605676">
    <property type="component" value="Unassembled WGS sequence"/>
</dbReference>
<accession>A0ABS1HLC1</accession>
<proteinExistence type="predicted"/>
<comment type="caution">
    <text evidence="4">The sequence shown here is derived from an EMBL/GenBank/DDBJ whole genome shotgun (WGS) entry which is preliminary data.</text>
</comment>
<evidence type="ECO:0000313" key="4">
    <source>
        <dbReference type="EMBL" id="MBK3518265.1"/>
    </source>
</evidence>
<protein>
    <submittedName>
        <fullName evidence="4">DUF3945 domain-containing protein</fullName>
    </submittedName>
</protein>
<reference evidence="4 5" key="1">
    <citation type="submission" date="2021-01" db="EMBL/GenBank/DDBJ databases">
        <title>Carboxyliciviraga sp.nov., isolated from coastal sediments.</title>
        <authorList>
            <person name="Lu D."/>
            <person name="Zhang T."/>
        </authorList>
    </citation>
    <scope>NUCLEOTIDE SEQUENCE [LARGE SCALE GENOMIC DNA]</scope>
    <source>
        <strain evidence="4 5">N1Y132</strain>
    </source>
</reference>
<evidence type="ECO:0000313" key="5">
    <source>
        <dbReference type="Proteomes" id="UP000605676"/>
    </source>
</evidence>
<feature type="domain" description="DUF3945" evidence="2">
    <location>
        <begin position="148"/>
        <end position="198"/>
    </location>
</feature>
<dbReference type="InterPro" id="IPR025343">
    <property type="entry name" value="DUF4099"/>
</dbReference>
<feature type="region of interest" description="Disordered" evidence="1">
    <location>
        <begin position="204"/>
        <end position="225"/>
    </location>
</feature>
<evidence type="ECO:0000259" key="3">
    <source>
        <dbReference type="Pfam" id="PF13351"/>
    </source>
</evidence>
<evidence type="ECO:0000256" key="1">
    <source>
        <dbReference type="SAM" id="MobiDB-lite"/>
    </source>
</evidence>
<keyword evidence="5" id="KW-1185">Reference proteome</keyword>